<gene>
    <name evidence="8" type="primary">bet5</name>
    <name evidence="8" type="ORF">PRK78_001923</name>
</gene>
<name>A0AAF0DDW6_9EURO</name>
<dbReference type="GO" id="GO:0048193">
    <property type="term" value="P:Golgi vesicle transport"/>
    <property type="evidence" value="ECO:0007669"/>
    <property type="project" value="UniProtKB-ARBA"/>
</dbReference>
<dbReference type="GO" id="GO:0005794">
    <property type="term" value="C:Golgi apparatus"/>
    <property type="evidence" value="ECO:0007669"/>
    <property type="project" value="UniProtKB-SubCell"/>
</dbReference>
<keyword evidence="3" id="KW-0813">Transport</keyword>
<sequence length="84" mass="9491">MVVYSFYIFDRHTECIYKRRWLPRQTSVHSKTSRPASDSVALSNGISKSAPKGHLSAEDDAKLIFGTVFSLRNMVRKLGGDDDK</sequence>
<evidence type="ECO:0000256" key="5">
    <source>
        <dbReference type="ARBA" id="ARBA00022892"/>
    </source>
</evidence>
<keyword evidence="4" id="KW-0256">Endoplasmic reticulum</keyword>
<keyword evidence="5" id="KW-0931">ER-Golgi transport</keyword>
<keyword evidence="6" id="KW-0333">Golgi apparatus</keyword>
<evidence type="ECO:0000256" key="7">
    <source>
        <dbReference type="SAM" id="MobiDB-lite"/>
    </source>
</evidence>
<dbReference type="AlphaFoldDB" id="A0AAF0DDW6"/>
<evidence type="ECO:0000256" key="1">
    <source>
        <dbReference type="ARBA" id="ARBA00004240"/>
    </source>
</evidence>
<dbReference type="Proteomes" id="UP001219355">
    <property type="component" value="Chromosome 1"/>
</dbReference>
<evidence type="ECO:0000256" key="4">
    <source>
        <dbReference type="ARBA" id="ARBA00022824"/>
    </source>
</evidence>
<evidence type="ECO:0000256" key="3">
    <source>
        <dbReference type="ARBA" id="ARBA00022448"/>
    </source>
</evidence>
<dbReference type="SUPFAM" id="SSF64356">
    <property type="entry name" value="SNARE-like"/>
    <property type="match status" value="1"/>
</dbReference>
<reference evidence="8" key="1">
    <citation type="submission" date="2023-03" db="EMBL/GenBank/DDBJ databases">
        <title>Emydomyces testavorans Genome Sequence.</title>
        <authorList>
            <person name="Hoyer L."/>
        </authorList>
    </citation>
    <scope>NUCLEOTIDE SEQUENCE</scope>
    <source>
        <strain evidence="8">16-2883</strain>
    </source>
</reference>
<evidence type="ECO:0000256" key="2">
    <source>
        <dbReference type="ARBA" id="ARBA00004555"/>
    </source>
</evidence>
<comment type="subcellular location">
    <subcellularLocation>
        <location evidence="1">Endoplasmic reticulum</location>
    </subcellularLocation>
    <subcellularLocation>
        <location evidence="2">Golgi apparatus</location>
    </subcellularLocation>
</comment>
<keyword evidence="9" id="KW-1185">Reference proteome</keyword>
<proteinExistence type="predicted"/>
<protein>
    <submittedName>
        <fullName evidence="8">Trafficking protein particle complex subunit BET5</fullName>
    </submittedName>
</protein>
<dbReference type="Pfam" id="PF04099">
    <property type="entry name" value="Sybindin"/>
    <property type="match status" value="1"/>
</dbReference>
<dbReference type="Gene3D" id="3.30.450.70">
    <property type="match status" value="1"/>
</dbReference>
<evidence type="ECO:0000256" key="6">
    <source>
        <dbReference type="ARBA" id="ARBA00023034"/>
    </source>
</evidence>
<dbReference type="InterPro" id="IPR011012">
    <property type="entry name" value="Longin-like_dom_sf"/>
</dbReference>
<evidence type="ECO:0000313" key="8">
    <source>
        <dbReference type="EMBL" id="WEW56478.1"/>
    </source>
</evidence>
<dbReference type="GO" id="GO:0005783">
    <property type="term" value="C:endoplasmic reticulum"/>
    <property type="evidence" value="ECO:0007669"/>
    <property type="project" value="UniProtKB-SubCell"/>
</dbReference>
<accession>A0AAF0DDW6</accession>
<evidence type="ECO:0000313" key="9">
    <source>
        <dbReference type="Proteomes" id="UP001219355"/>
    </source>
</evidence>
<feature type="compositionally biased region" description="Polar residues" evidence="7">
    <location>
        <begin position="25"/>
        <end position="47"/>
    </location>
</feature>
<dbReference type="EMBL" id="CP120627">
    <property type="protein sequence ID" value="WEW56478.1"/>
    <property type="molecule type" value="Genomic_DNA"/>
</dbReference>
<dbReference type="InterPro" id="IPR007233">
    <property type="entry name" value="TRAPPC"/>
</dbReference>
<organism evidence="8 9">
    <name type="scientific">Emydomyces testavorans</name>
    <dbReference type="NCBI Taxonomy" id="2070801"/>
    <lineage>
        <taxon>Eukaryota</taxon>
        <taxon>Fungi</taxon>
        <taxon>Dikarya</taxon>
        <taxon>Ascomycota</taxon>
        <taxon>Pezizomycotina</taxon>
        <taxon>Eurotiomycetes</taxon>
        <taxon>Eurotiomycetidae</taxon>
        <taxon>Onygenales</taxon>
        <taxon>Nannizziopsiaceae</taxon>
        <taxon>Emydomyces</taxon>
    </lineage>
</organism>
<feature type="region of interest" description="Disordered" evidence="7">
    <location>
        <begin position="25"/>
        <end position="55"/>
    </location>
</feature>
<dbReference type="GO" id="GO:0030008">
    <property type="term" value="C:TRAPP complex"/>
    <property type="evidence" value="ECO:0007669"/>
    <property type="project" value="InterPro"/>
</dbReference>